<dbReference type="InterPro" id="IPR023801">
    <property type="entry name" value="His_deacetylse_dom"/>
</dbReference>
<keyword evidence="3 4" id="KW-0156">Chromatin regulator</keyword>
<keyword evidence="4" id="KW-0539">Nucleus</keyword>
<feature type="binding site" evidence="7">
    <location>
        <position position="169"/>
    </location>
    <ligand>
        <name>a divalent metal cation</name>
        <dbReference type="ChEBI" id="CHEBI:60240"/>
    </ligand>
</feature>
<evidence type="ECO:0000259" key="9">
    <source>
        <dbReference type="Pfam" id="PF00850"/>
    </source>
</evidence>
<keyword evidence="2 4" id="KW-0378">Hydrolase</keyword>
<evidence type="ECO:0000256" key="8">
    <source>
        <dbReference type="SAM" id="MobiDB-lite"/>
    </source>
</evidence>
<dbReference type="InterPro" id="IPR023696">
    <property type="entry name" value="Ureohydrolase_dom_sf"/>
</dbReference>
<evidence type="ECO:0000256" key="4">
    <source>
        <dbReference type="PIRNR" id="PIRNR037913"/>
    </source>
</evidence>
<protein>
    <recommendedName>
        <fullName evidence="1 4">Histone deacetylase</fullName>
        <ecNumber evidence="1 4">3.5.1.98</ecNumber>
    </recommendedName>
</protein>
<sequence length="451" mass="49736">MPRVSYFYNPSFGTYYFGLNHPMKPFRAAMVQELILAYGLDENLNFFTPRDARFEELSLFHAPEYVRFLKSVTPETTHKFAKDCQRFCVGDDCPIFPSIYNYISTAAGGSLACASHLIAGLSDISISYMGGLHHAKTAEASGFCYVNDIVISIIELLKVYKRVLYIDIDIHHGDGVEEAFYTTNRVLTLSFHKYGKDFFPGTGALSDKGADGGAGYAVNVPLDDAIDDDSFLSIFKPVLTDVMQFYRPEAVVLQCGADSLAGDRLGSFNLTLRGHGACLEFVKTFNLPTIILGGGGYTLRNVARCWTYETALACGVELNSQIPKNAFYEYYGPDFTLQIMKTNMENQNTQRDLEEKLKIVHEQLKSLNCAPAVNTGSTFNNLPIAVTQSEENYGKTTGYHGGLAMEGASEGEKARLKQERVEKAAAMDEPNFIGDFGGEKANIGANDGKDE</sequence>
<dbReference type="EC" id="3.5.1.98" evidence="1 4"/>
<dbReference type="InterPro" id="IPR037138">
    <property type="entry name" value="His_deacetylse_dom_sf"/>
</dbReference>
<evidence type="ECO:0000256" key="5">
    <source>
        <dbReference type="PIRSR" id="PIRSR037913-1"/>
    </source>
</evidence>
<dbReference type="GO" id="GO:0141221">
    <property type="term" value="F:histone deacetylase activity, hydrolytic mechanism"/>
    <property type="evidence" value="ECO:0007669"/>
    <property type="project" value="UniProtKB-EC"/>
</dbReference>
<dbReference type="EMBL" id="KI546055">
    <property type="protein sequence ID" value="EST46949.1"/>
    <property type="molecule type" value="Genomic_DNA"/>
</dbReference>
<dbReference type="GO" id="GO:0000118">
    <property type="term" value="C:histone deacetylase complex"/>
    <property type="evidence" value="ECO:0007669"/>
    <property type="project" value="UniProtKB-ARBA"/>
</dbReference>
<feature type="binding site" evidence="7">
    <location>
        <position position="171"/>
    </location>
    <ligand>
        <name>a divalent metal cation</name>
        <dbReference type="ChEBI" id="CHEBI:60240"/>
    </ligand>
</feature>
<proteinExistence type="inferred from homology"/>
<keyword evidence="4" id="KW-0804">Transcription</keyword>
<accession>V6M194</accession>
<dbReference type="CDD" id="cd09991">
    <property type="entry name" value="HDAC_classI"/>
    <property type="match status" value="1"/>
</dbReference>
<evidence type="ECO:0000256" key="6">
    <source>
        <dbReference type="PIRSR" id="PIRSR037913-2"/>
    </source>
</evidence>
<dbReference type="PANTHER" id="PTHR10625:SF10">
    <property type="entry name" value="HISTONE DEACETYLASE HDAC1"/>
    <property type="match status" value="1"/>
</dbReference>
<dbReference type="Gene3D" id="3.40.800.20">
    <property type="entry name" value="Histone deacetylase domain"/>
    <property type="match status" value="1"/>
</dbReference>
<name>V6M194_9EUKA</name>
<dbReference type="PANTHER" id="PTHR10625">
    <property type="entry name" value="HISTONE DEACETYLASE HDAC1-RELATED"/>
    <property type="match status" value="1"/>
</dbReference>
<dbReference type="PRINTS" id="PR01271">
    <property type="entry name" value="HISDACETLASE"/>
</dbReference>
<organism evidence="10">
    <name type="scientific">Spironucleus salmonicida</name>
    <dbReference type="NCBI Taxonomy" id="348837"/>
    <lineage>
        <taxon>Eukaryota</taxon>
        <taxon>Metamonada</taxon>
        <taxon>Diplomonadida</taxon>
        <taxon>Hexamitidae</taxon>
        <taxon>Hexamitinae</taxon>
        <taxon>Spironucleus</taxon>
    </lineage>
</organism>
<evidence type="ECO:0000256" key="3">
    <source>
        <dbReference type="ARBA" id="ARBA00022853"/>
    </source>
</evidence>
<evidence type="ECO:0000256" key="7">
    <source>
        <dbReference type="PIRSR" id="PIRSR037913-3"/>
    </source>
</evidence>
<feature type="region of interest" description="Disordered" evidence="8">
    <location>
        <begin position="427"/>
        <end position="451"/>
    </location>
</feature>
<evidence type="ECO:0000313" key="10">
    <source>
        <dbReference type="EMBL" id="EST46949.1"/>
    </source>
</evidence>
<feature type="binding site" evidence="6">
    <location>
        <position position="92"/>
    </location>
    <ligand>
        <name>substrate</name>
    </ligand>
</feature>
<comment type="subcellular location">
    <subcellularLocation>
        <location evidence="4">Nucleus</location>
    </subcellularLocation>
</comment>
<dbReference type="GO" id="GO:0040029">
    <property type="term" value="P:epigenetic regulation of gene expression"/>
    <property type="evidence" value="ECO:0007669"/>
    <property type="project" value="TreeGrafter"/>
</dbReference>
<feature type="domain" description="Histone deacetylase" evidence="9">
    <location>
        <begin position="21"/>
        <end position="311"/>
    </location>
</feature>
<dbReference type="AlphaFoldDB" id="V6M194"/>
<dbReference type="SUPFAM" id="SSF52768">
    <property type="entry name" value="Arginase/deacetylase"/>
    <property type="match status" value="1"/>
</dbReference>
<comment type="similarity">
    <text evidence="4">Belongs to the histone deacetylase family. HD Type 1 subfamily.</text>
</comment>
<reference evidence="10" key="1">
    <citation type="journal article" date="2014" name="PLoS Genet.">
        <title>The Genome of Spironucleus salmonicida Highlights a Fish Pathogen Adapted to Fluctuating Environments.</title>
        <authorList>
            <person name="Xu F."/>
            <person name="Jerlstrom-Hultqvist J."/>
            <person name="Einarsson E."/>
            <person name="Astvaldsson A."/>
            <person name="Svard S.G."/>
            <person name="Andersson J.O."/>
        </authorList>
    </citation>
    <scope>NUCLEOTIDE SEQUENCE</scope>
</reference>
<dbReference type="InterPro" id="IPR003084">
    <property type="entry name" value="HDAC_I/II"/>
</dbReference>
<comment type="catalytic activity">
    <reaction evidence="4">
        <text>N(6)-acetyl-L-lysyl-[histone] + H2O = L-lysyl-[histone] + acetate</text>
        <dbReference type="Rhea" id="RHEA:58196"/>
        <dbReference type="Rhea" id="RHEA-COMP:9845"/>
        <dbReference type="Rhea" id="RHEA-COMP:11338"/>
        <dbReference type="ChEBI" id="CHEBI:15377"/>
        <dbReference type="ChEBI" id="CHEBI:29969"/>
        <dbReference type="ChEBI" id="CHEBI:30089"/>
        <dbReference type="ChEBI" id="CHEBI:61930"/>
        <dbReference type="EC" id="3.5.1.98"/>
    </reaction>
</comment>
<keyword evidence="7" id="KW-0479">Metal-binding</keyword>
<dbReference type="PRINTS" id="PR01270">
    <property type="entry name" value="HDASUPER"/>
</dbReference>
<evidence type="ECO:0000256" key="2">
    <source>
        <dbReference type="ARBA" id="ARBA00022801"/>
    </source>
</evidence>
<gene>
    <name evidence="10" type="ORF">SS50377_13007</name>
</gene>
<feature type="binding site" evidence="6">
    <location>
        <position position="142"/>
    </location>
    <ligand>
        <name>substrate</name>
    </ligand>
</feature>
<dbReference type="GO" id="GO:0046872">
    <property type="term" value="F:metal ion binding"/>
    <property type="evidence" value="ECO:0007669"/>
    <property type="project" value="UniProtKB-KW"/>
</dbReference>
<dbReference type="InterPro" id="IPR000286">
    <property type="entry name" value="HDACs"/>
</dbReference>
<dbReference type="Pfam" id="PF00850">
    <property type="entry name" value="Hist_deacetyl"/>
    <property type="match status" value="1"/>
</dbReference>
<dbReference type="VEuPathDB" id="GiardiaDB:SS50377_27787"/>
<dbReference type="PIRSF" id="PIRSF037913">
    <property type="entry name" value="His_deacetylse_1"/>
    <property type="match status" value="1"/>
</dbReference>
<keyword evidence="4" id="KW-0805">Transcription regulation</keyword>
<feature type="active site" description="Proton acceptor" evidence="5">
    <location>
        <position position="134"/>
    </location>
</feature>
<feature type="binding site" evidence="6">
    <location>
        <position position="297"/>
    </location>
    <ligand>
        <name>substrate</name>
    </ligand>
</feature>
<evidence type="ECO:0000256" key="1">
    <source>
        <dbReference type="ARBA" id="ARBA00012111"/>
    </source>
</evidence>
<feature type="binding site" evidence="7">
    <location>
        <position position="258"/>
    </location>
    <ligand>
        <name>a divalent metal cation</name>
        <dbReference type="ChEBI" id="CHEBI:60240"/>
    </ligand>
</feature>